<dbReference type="EMBL" id="JAKLJA010000021">
    <property type="protein sequence ID" value="MCG5076156.1"/>
    <property type="molecule type" value="Genomic_DNA"/>
</dbReference>
<comment type="caution">
    <text evidence="2">The sequence shown here is derived from an EMBL/GenBank/DDBJ whole genome shotgun (WGS) entry which is preliminary data.</text>
</comment>
<dbReference type="Proteomes" id="UP001139308">
    <property type="component" value="Unassembled WGS sequence"/>
</dbReference>
<feature type="transmembrane region" description="Helical" evidence="1">
    <location>
        <begin position="55"/>
        <end position="74"/>
    </location>
</feature>
<sequence>MAVDFSLLPVEISDTNKPPSRFVWTVVFLVLVLVGIFSVLMLWPKSKSTHTFDFWCTLVLFPVGIPALIVLLRYQHHAARELDVQMSNRATRQYNDRVFSAASEPISVLGVSHRFSAMPDENAITSIQSGALRLTVQELFACDSEPDKVRWLEVPDVKLHAGTHEDDQKRHIEVTRWLFKELLAELAGAINALPMQAGLDVHLLVSGMLTGEQNEALWRECWDSFGFHIAYAFAVGTDRCDLQMVDGWLDQVASGRQREVKLVVAIQLHSLLADSPPRGTAEAGVGLLLIPYALARQHGMARMTNLYRPVRGPFNLSNGALMHALKWASSTAKAISGGWQTGLDQTHAGALRKSAVLAGLEILPVDLDSRVGHAGIAAPWLAVACAANSLSTAAPLQIVFAGQCEGVDCAVLSDISVEDRSMAASTGLSEKTTEPQAT</sequence>
<keyword evidence="1" id="KW-1133">Transmembrane helix</keyword>
<reference evidence="2" key="1">
    <citation type="submission" date="2022-01" db="EMBL/GenBank/DDBJ databases">
        <title>Genome sequence and assembly of Parabukholderia sp. RG36.</title>
        <authorList>
            <person name="Chhetri G."/>
        </authorList>
    </citation>
    <scope>NUCLEOTIDE SEQUENCE</scope>
    <source>
        <strain evidence="2">RG36</strain>
    </source>
</reference>
<evidence type="ECO:0000256" key="1">
    <source>
        <dbReference type="SAM" id="Phobius"/>
    </source>
</evidence>
<proteinExistence type="predicted"/>
<dbReference type="AlphaFoldDB" id="A0A9X1RPY5"/>
<keyword evidence="1" id="KW-0812">Transmembrane</keyword>
<protein>
    <submittedName>
        <fullName evidence="2">Uncharacterized protein</fullName>
    </submittedName>
</protein>
<organism evidence="2 3">
    <name type="scientific">Paraburkholderia tagetis</name>
    <dbReference type="NCBI Taxonomy" id="2913261"/>
    <lineage>
        <taxon>Bacteria</taxon>
        <taxon>Pseudomonadati</taxon>
        <taxon>Pseudomonadota</taxon>
        <taxon>Betaproteobacteria</taxon>
        <taxon>Burkholderiales</taxon>
        <taxon>Burkholderiaceae</taxon>
        <taxon>Paraburkholderia</taxon>
    </lineage>
</organism>
<keyword evidence="3" id="KW-1185">Reference proteome</keyword>
<dbReference type="RefSeq" id="WP_238465992.1">
    <property type="nucleotide sequence ID" value="NZ_JAKLJA010000021.1"/>
</dbReference>
<gene>
    <name evidence="2" type="ORF">L5014_22730</name>
</gene>
<accession>A0A9X1RPY5</accession>
<evidence type="ECO:0000313" key="2">
    <source>
        <dbReference type="EMBL" id="MCG5076156.1"/>
    </source>
</evidence>
<evidence type="ECO:0000313" key="3">
    <source>
        <dbReference type="Proteomes" id="UP001139308"/>
    </source>
</evidence>
<keyword evidence="1" id="KW-0472">Membrane</keyword>
<name>A0A9X1RPY5_9BURK</name>
<feature type="transmembrane region" description="Helical" evidence="1">
    <location>
        <begin position="22"/>
        <end position="43"/>
    </location>
</feature>